<evidence type="ECO:0000256" key="5">
    <source>
        <dbReference type="ARBA" id="ARBA00022683"/>
    </source>
</evidence>
<feature type="transmembrane region" description="Helical" evidence="9">
    <location>
        <begin position="411"/>
        <end position="429"/>
    </location>
</feature>
<keyword evidence="2" id="KW-0813">Transport</keyword>
<dbReference type="PANTHER" id="PTHR32502">
    <property type="entry name" value="N-ACETYLGALACTOSAMINE PERMEASE II COMPONENT-RELATED"/>
    <property type="match status" value="1"/>
</dbReference>
<dbReference type="PROSITE" id="PS51108">
    <property type="entry name" value="PTS_EIID"/>
    <property type="match status" value="1"/>
</dbReference>
<comment type="subcellular location">
    <subcellularLocation>
        <location evidence="1">Cell membrane</location>
        <topology evidence="1">Multi-pass membrane protein</topology>
    </subcellularLocation>
</comment>
<keyword evidence="3" id="KW-1003">Cell membrane</keyword>
<feature type="transmembrane region" description="Helical" evidence="9">
    <location>
        <begin position="97"/>
        <end position="121"/>
    </location>
</feature>
<keyword evidence="7 9" id="KW-1133">Transmembrane helix</keyword>
<dbReference type="InterPro" id="IPR050303">
    <property type="entry name" value="GatZ_KbaZ_carbometab"/>
</dbReference>
<feature type="transmembrane region" description="Helical" evidence="9">
    <location>
        <begin position="480"/>
        <end position="501"/>
    </location>
</feature>
<proteinExistence type="predicted"/>
<evidence type="ECO:0000313" key="10">
    <source>
        <dbReference type="EMBL" id="CAH0145980.1"/>
    </source>
</evidence>
<dbReference type="GO" id="GO:0009401">
    <property type="term" value="P:phosphoenolpyruvate-dependent sugar phosphotransferase system"/>
    <property type="evidence" value="ECO:0007669"/>
    <property type="project" value="UniProtKB-KW"/>
</dbReference>
<organism evidence="10 11">
    <name type="scientific">Peribacillus simplex</name>
    <dbReference type="NCBI Taxonomy" id="1478"/>
    <lineage>
        <taxon>Bacteria</taxon>
        <taxon>Bacillati</taxon>
        <taxon>Bacillota</taxon>
        <taxon>Bacilli</taxon>
        <taxon>Bacillales</taxon>
        <taxon>Bacillaceae</taxon>
        <taxon>Peribacillus</taxon>
    </lineage>
</organism>
<dbReference type="AlphaFoldDB" id="A0A9W4KNY1"/>
<dbReference type="PANTHER" id="PTHR32502:SF23">
    <property type="entry name" value="TRANSPORT PROTEIN, PTS SYSTEM"/>
    <property type="match status" value="1"/>
</dbReference>
<evidence type="ECO:0000256" key="9">
    <source>
        <dbReference type="SAM" id="Phobius"/>
    </source>
</evidence>
<keyword evidence="5" id="KW-0598">Phosphotransferase system</keyword>
<dbReference type="PROSITE" id="PS51106">
    <property type="entry name" value="PTS_EIIC_TYPE_4"/>
    <property type="match status" value="1"/>
</dbReference>
<name>A0A9W4KNY1_9BACI</name>
<evidence type="ECO:0000256" key="1">
    <source>
        <dbReference type="ARBA" id="ARBA00004651"/>
    </source>
</evidence>
<dbReference type="RefSeq" id="WP_230300647.1">
    <property type="nucleotide sequence ID" value="NZ_CAKKMG010000004.1"/>
</dbReference>
<accession>A0A9W4KNY1</accession>
<dbReference type="Pfam" id="PF03613">
    <property type="entry name" value="EIID-AGA"/>
    <property type="match status" value="1"/>
</dbReference>
<feature type="transmembrane region" description="Helical" evidence="9">
    <location>
        <begin position="182"/>
        <end position="198"/>
    </location>
</feature>
<dbReference type="GO" id="GO:0005886">
    <property type="term" value="C:plasma membrane"/>
    <property type="evidence" value="ECO:0007669"/>
    <property type="project" value="UniProtKB-SubCell"/>
</dbReference>
<gene>
    <name evidence="10" type="primary">manZ</name>
    <name evidence="10" type="ORF">SRABI133_00589</name>
</gene>
<keyword evidence="4" id="KW-0762">Sugar transport</keyword>
<protein>
    <submittedName>
        <fullName evidence="10">PTS system mannose-specific EIID component</fullName>
    </submittedName>
</protein>
<dbReference type="Pfam" id="PF03609">
    <property type="entry name" value="EII-Sor"/>
    <property type="match status" value="1"/>
</dbReference>
<evidence type="ECO:0000256" key="4">
    <source>
        <dbReference type="ARBA" id="ARBA00022597"/>
    </source>
</evidence>
<dbReference type="InterPro" id="IPR004700">
    <property type="entry name" value="PTS_IIC_man"/>
</dbReference>
<evidence type="ECO:0000256" key="3">
    <source>
        <dbReference type="ARBA" id="ARBA00022475"/>
    </source>
</evidence>
<dbReference type="Proteomes" id="UP000789326">
    <property type="component" value="Unassembled WGS sequence"/>
</dbReference>
<feature type="transmembrane region" description="Helical" evidence="9">
    <location>
        <begin position="508"/>
        <end position="526"/>
    </location>
</feature>
<evidence type="ECO:0000256" key="8">
    <source>
        <dbReference type="ARBA" id="ARBA00023136"/>
    </source>
</evidence>
<keyword evidence="8 9" id="KW-0472">Membrane</keyword>
<feature type="transmembrane region" description="Helical" evidence="9">
    <location>
        <begin position="226"/>
        <end position="243"/>
    </location>
</feature>
<feature type="transmembrane region" description="Helical" evidence="9">
    <location>
        <begin position="142"/>
        <end position="162"/>
    </location>
</feature>
<reference evidence="10" key="1">
    <citation type="submission" date="2021-11" db="EMBL/GenBank/DDBJ databases">
        <authorList>
            <person name="Bulgarelli D."/>
        </authorList>
    </citation>
    <scope>NUCLEOTIDE SEQUENCE</scope>
    <source>
        <strain evidence="10">Bi133</strain>
    </source>
</reference>
<feature type="transmembrane region" description="Helical" evidence="9">
    <location>
        <begin position="441"/>
        <end position="460"/>
    </location>
</feature>
<evidence type="ECO:0000256" key="7">
    <source>
        <dbReference type="ARBA" id="ARBA00022989"/>
    </source>
</evidence>
<dbReference type="EMBL" id="CAKKMG010000004">
    <property type="protein sequence ID" value="CAH0145980.1"/>
    <property type="molecule type" value="Genomic_DNA"/>
</dbReference>
<evidence type="ECO:0000256" key="6">
    <source>
        <dbReference type="ARBA" id="ARBA00022692"/>
    </source>
</evidence>
<comment type="caution">
    <text evidence="10">The sequence shown here is derived from an EMBL/GenBank/DDBJ whole genome shotgun (WGS) entry which is preliminary data.</text>
</comment>
<sequence>MEIELISAILLSGFVAVLMTENYGYGYWMISRPIFAGPLLGLMMGDLQTGLIVGASVELMFMGVLPIGGSVPPNAQIAGLIGTIFAISAGGKPEVGIALALPIGILAQLLIMLAWNFNIYLVHRADNALQELNLKRAERLHLSGIIVFFTVMFIPTFLAIYFGSGFVNNLVDLMPSWFMEGLKLTAGILPAIGMAMLLKMMNLKKFWSFFLIGFVLTVYMEQNVLSIALLGLGIAISISAVGTKGNDSEISRHSSRQSEAKTTILTRKDLIQTFLRSFFSMTSINYERYGSLGFCYAILPALKKLYPNNQDLKESVVRHNEFFNCHPYTSNAIIGVTLALEEQRAQGNPITSETISSTKAALMGPLSGIGDSVFKATFMTIFAAIGAGLALDGNSLGPIIFIVPNVLLNIFSRYYGIFYGYQFGISLILKMKDSDVLNKFVQGATVVGLMVTGSMVVNFVKVSVAAKWNFGGKEINLQELLDSILPGLLPLLLTLGFLWALFKYQKAIYWLILLSFIVGLAGKFFGVL</sequence>
<keyword evidence="6 9" id="KW-0812">Transmembrane</keyword>
<evidence type="ECO:0000256" key="2">
    <source>
        <dbReference type="ARBA" id="ARBA00022448"/>
    </source>
</evidence>
<feature type="transmembrane region" description="Helical" evidence="9">
    <location>
        <begin position="205"/>
        <end position="220"/>
    </location>
</feature>
<dbReference type="InterPro" id="IPR004704">
    <property type="entry name" value="PTS_IID_man"/>
</dbReference>
<evidence type="ECO:0000313" key="11">
    <source>
        <dbReference type="Proteomes" id="UP000789326"/>
    </source>
</evidence>